<evidence type="ECO:0000256" key="6">
    <source>
        <dbReference type="ARBA" id="ARBA00022519"/>
    </source>
</evidence>
<dbReference type="PANTHER" id="PTHR30012">
    <property type="entry name" value="GENERAL SECRETION PATHWAY PROTEIN"/>
    <property type="match status" value="1"/>
</dbReference>
<keyword evidence="10 16" id="KW-0472">Membrane</keyword>
<keyword evidence="6" id="KW-0997">Cell inner membrane</keyword>
<evidence type="ECO:0000256" key="15">
    <source>
        <dbReference type="RuleBase" id="RU003923"/>
    </source>
</evidence>
<dbReference type="InterPro" id="IPR018076">
    <property type="entry name" value="T2SS_GspF_dom"/>
</dbReference>
<evidence type="ECO:0000256" key="10">
    <source>
        <dbReference type="ARBA" id="ARBA00023136"/>
    </source>
</evidence>
<evidence type="ECO:0000313" key="19">
    <source>
        <dbReference type="Proteomes" id="UP000557749"/>
    </source>
</evidence>
<dbReference type="NCBIfam" id="NF007861">
    <property type="entry name" value="PRK10573.1"/>
    <property type="match status" value="1"/>
</dbReference>
<dbReference type="EMBL" id="JACERJ010000012">
    <property type="protein sequence ID" value="MBA5205600.1"/>
    <property type="molecule type" value="Genomic_DNA"/>
</dbReference>
<evidence type="ECO:0000256" key="4">
    <source>
        <dbReference type="ARBA" id="ARBA00022448"/>
    </source>
</evidence>
<comment type="function">
    <text evidence="1">Component of the type II secretion system inner membrane complex required for the energy-dependent secretion of extracellular factors such as proteases and toxins from the periplasm.</text>
</comment>
<dbReference type="GO" id="GO:0015628">
    <property type="term" value="P:protein secretion by the type II secretion system"/>
    <property type="evidence" value="ECO:0007669"/>
    <property type="project" value="TreeGrafter"/>
</dbReference>
<dbReference type="PRINTS" id="PR00812">
    <property type="entry name" value="BCTERIALGSPF"/>
</dbReference>
<comment type="similarity">
    <text evidence="3 15">Belongs to the GSP F family.</text>
</comment>
<evidence type="ECO:0000256" key="2">
    <source>
        <dbReference type="ARBA" id="ARBA00004429"/>
    </source>
</evidence>
<comment type="subunit">
    <text evidence="12">Type II secretion system is composed of four main components: the outer membrane complex, the inner membrane complex, the cytoplasmic secretion ATPase and the periplasm-spanning pseudopilus. Homodimer. Interacts with OutE and OutL components.</text>
</comment>
<dbReference type="FunFam" id="1.20.81.30:FF:000001">
    <property type="entry name" value="Type II secretion system protein F"/>
    <property type="match status" value="1"/>
</dbReference>
<dbReference type="PROSITE" id="PS00874">
    <property type="entry name" value="T2SP_F"/>
    <property type="match status" value="1"/>
</dbReference>
<evidence type="ECO:0000256" key="5">
    <source>
        <dbReference type="ARBA" id="ARBA00022475"/>
    </source>
</evidence>
<feature type="domain" description="Type II secretion system protein GspF" evidence="17">
    <location>
        <begin position="271"/>
        <end position="390"/>
    </location>
</feature>
<comment type="caution">
    <text evidence="18">The sequence shown here is derived from an EMBL/GenBank/DDBJ whole genome shotgun (WGS) entry which is preliminary data.</text>
</comment>
<dbReference type="AlphaFoldDB" id="A0AAW3SYB5"/>
<feature type="transmembrane region" description="Helical" evidence="16">
    <location>
        <begin position="207"/>
        <end position="233"/>
    </location>
</feature>
<evidence type="ECO:0000256" key="9">
    <source>
        <dbReference type="ARBA" id="ARBA00022989"/>
    </source>
</evidence>
<proteinExistence type="inferred from homology"/>
<evidence type="ECO:0000256" key="8">
    <source>
        <dbReference type="ARBA" id="ARBA00022837"/>
    </source>
</evidence>
<dbReference type="InterPro" id="IPR003004">
    <property type="entry name" value="GspF/PilC"/>
</dbReference>
<keyword evidence="4 15" id="KW-0813">Transport</keyword>
<dbReference type="InterPro" id="IPR001992">
    <property type="entry name" value="T2SS_GspF/T4SS_PilC_CS"/>
</dbReference>
<comment type="subcellular location">
    <subcellularLocation>
        <location evidence="2 15">Cell inner membrane</location>
        <topology evidence="2 15">Multi-pass membrane protein</topology>
    </subcellularLocation>
</comment>
<evidence type="ECO:0000256" key="11">
    <source>
        <dbReference type="ARBA" id="ARBA00030750"/>
    </source>
</evidence>
<name>A0AAW3SYB5_9GAMM</name>
<accession>A0AAW3SYB5</accession>
<feature type="transmembrane region" description="Helical" evidence="16">
    <location>
        <begin position="163"/>
        <end position="187"/>
    </location>
</feature>
<protein>
    <recommendedName>
        <fullName evidence="13">Type II secretion system protein F</fullName>
    </recommendedName>
    <alternativeName>
        <fullName evidence="11">General secretion pathway protein F</fullName>
    </alternativeName>
    <alternativeName>
        <fullName evidence="14">Pectic enzymes secretion protein OutF</fullName>
    </alternativeName>
</protein>
<feature type="transmembrane region" description="Helical" evidence="16">
    <location>
        <begin position="371"/>
        <end position="391"/>
    </location>
</feature>
<dbReference type="Proteomes" id="UP000557749">
    <property type="component" value="Unassembled WGS sequence"/>
</dbReference>
<evidence type="ECO:0000256" key="7">
    <source>
        <dbReference type="ARBA" id="ARBA00022692"/>
    </source>
</evidence>
<evidence type="ECO:0000259" key="17">
    <source>
        <dbReference type="Pfam" id="PF00482"/>
    </source>
</evidence>
<evidence type="ECO:0000256" key="13">
    <source>
        <dbReference type="ARBA" id="ARBA00074609"/>
    </source>
</evidence>
<keyword evidence="5" id="KW-1003">Cell membrane</keyword>
<dbReference type="InterPro" id="IPR042094">
    <property type="entry name" value="T2SS_GspF_sf"/>
</dbReference>
<keyword evidence="7 15" id="KW-0812">Transmembrane</keyword>
<keyword evidence="8" id="KW-0106">Calcium</keyword>
<organism evidence="18 19">
    <name type="scientific">Pectobacterium aroidearum</name>
    <dbReference type="NCBI Taxonomy" id="1201031"/>
    <lineage>
        <taxon>Bacteria</taxon>
        <taxon>Pseudomonadati</taxon>
        <taxon>Pseudomonadota</taxon>
        <taxon>Gammaproteobacteria</taxon>
        <taxon>Enterobacterales</taxon>
        <taxon>Pectobacteriaceae</taxon>
        <taxon>Pectobacterium</taxon>
    </lineage>
</organism>
<reference evidence="18 19" key="1">
    <citation type="submission" date="2020-07" db="EMBL/GenBank/DDBJ databases">
        <title>Characterization of Pectobacterium aroidearum strains causing soft rot on Amorphophallus konjac.</title>
        <authorList>
            <person name="Xie H."/>
        </authorList>
    </citation>
    <scope>NUCLEOTIDE SEQUENCE [LARGE SCALE GENOMIC DNA]</scope>
    <source>
        <strain evidence="18 19">MY7</strain>
    </source>
</reference>
<evidence type="ECO:0000313" key="18">
    <source>
        <dbReference type="EMBL" id="MBA5205600.1"/>
    </source>
</evidence>
<dbReference type="GO" id="GO:0005886">
    <property type="term" value="C:plasma membrane"/>
    <property type="evidence" value="ECO:0007669"/>
    <property type="project" value="UniProtKB-SubCell"/>
</dbReference>
<evidence type="ECO:0000256" key="12">
    <source>
        <dbReference type="ARBA" id="ARBA00064046"/>
    </source>
</evidence>
<evidence type="ECO:0000256" key="3">
    <source>
        <dbReference type="ARBA" id="ARBA00005745"/>
    </source>
</evidence>
<dbReference type="RefSeq" id="WP_181845857.1">
    <property type="nucleotide sequence ID" value="NZ_JACERJ010000012.1"/>
</dbReference>
<dbReference type="Gene3D" id="1.20.81.30">
    <property type="entry name" value="Type II secretion system (T2SS), domain F"/>
    <property type="match status" value="2"/>
</dbReference>
<sequence length="401" mass="44953">MRLARLYHWQAITSEGEFADGELISTQRQHAYASLIAQGYQPLIVKAGDYLPLRYWKREQLGELIKQLAALLHAGLPLLEALKLVSEQHERPGWRCVLRDVHIRVAQGNSLPEALQEYPHIFPVLYHSLIAVGELTGKLDTCCLQLAQQQEKQSKLQQKVIKALRYPCFVLAIAVLVSMMMLTLVLPEFATLYSSFDTPLPWFTRQLISLAEVIADDGFVGLLCLSCLIVGYVRLRQKKPLWKTREQEWLLKLPIVSSLLRGKSLNQIFTILSMTQQAGLTLPEGLDAAATIRHPLYQDAIQQIQAQLHQGTSLYHATQHHDTLFPAPCPQLIRVGEETGALDAIFTQLAEWHEGRVQQQADMLTQTLEPLLMMIVGGMVGALVVGMYLPIFQLGNVLAGA</sequence>
<keyword evidence="9 16" id="KW-1133">Transmembrane helix</keyword>
<evidence type="ECO:0000256" key="16">
    <source>
        <dbReference type="SAM" id="Phobius"/>
    </source>
</evidence>
<dbReference type="PANTHER" id="PTHR30012:SF7">
    <property type="entry name" value="PROTEIN TRANSPORT PROTEIN HOFC HOMOLOG"/>
    <property type="match status" value="1"/>
</dbReference>
<dbReference type="Pfam" id="PF00482">
    <property type="entry name" value="T2SSF"/>
    <property type="match status" value="2"/>
</dbReference>
<evidence type="ECO:0000256" key="1">
    <source>
        <dbReference type="ARBA" id="ARBA00002684"/>
    </source>
</evidence>
<evidence type="ECO:0000256" key="14">
    <source>
        <dbReference type="ARBA" id="ARBA00077693"/>
    </source>
</evidence>
<gene>
    <name evidence="18" type="primary">hofC</name>
    <name evidence="18" type="ORF">H2Y57_18145</name>
</gene>
<feature type="domain" description="Type II secretion system protein GspF" evidence="17">
    <location>
        <begin position="65"/>
        <end position="187"/>
    </location>
</feature>